<protein>
    <submittedName>
        <fullName evidence="1">Uncharacterized protein</fullName>
    </submittedName>
</protein>
<gene>
    <name evidence="1" type="ORF">MM415A00760_0005</name>
</gene>
<proteinExistence type="predicted"/>
<sequence>MAFNTSQDWIYGPESWGIQPKKSEPAPIPVAQPVSPIPETAAETITASQQTAVAAAQEQAKAAARNATVLTPPKKRVASRSRSVFTSPLGLAGEATTIKKILLGE</sequence>
<organism evidence="1">
    <name type="scientific">viral metagenome</name>
    <dbReference type="NCBI Taxonomy" id="1070528"/>
    <lineage>
        <taxon>unclassified sequences</taxon>
        <taxon>metagenomes</taxon>
        <taxon>organismal metagenomes</taxon>
    </lineage>
</organism>
<accession>A0A6M3KE41</accession>
<reference evidence="1" key="1">
    <citation type="submission" date="2020-03" db="EMBL/GenBank/DDBJ databases">
        <title>The deep terrestrial virosphere.</title>
        <authorList>
            <person name="Holmfeldt K."/>
            <person name="Nilsson E."/>
            <person name="Simone D."/>
            <person name="Lopez-Fernandez M."/>
            <person name="Wu X."/>
            <person name="de Brujin I."/>
            <person name="Lundin D."/>
            <person name="Andersson A."/>
            <person name="Bertilsson S."/>
            <person name="Dopson M."/>
        </authorList>
    </citation>
    <scope>NUCLEOTIDE SEQUENCE</scope>
    <source>
        <strain evidence="1">MM415A00760</strain>
    </source>
</reference>
<name>A0A6M3KE41_9ZZZZ</name>
<evidence type="ECO:0000313" key="1">
    <source>
        <dbReference type="EMBL" id="QJA80217.1"/>
    </source>
</evidence>
<dbReference type="AlphaFoldDB" id="A0A6M3KE41"/>
<dbReference type="EMBL" id="MT142412">
    <property type="protein sequence ID" value="QJA80217.1"/>
    <property type="molecule type" value="Genomic_DNA"/>
</dbReference>